<dbReference type="SUPFAM" id="SSF50156">
    <property type="entry name" value="PDZ domain-like"/>
    <property type="match status" value="2"/>
</dbReference>
<feature type="domain" description="PDZ" evidence="3">
    <location>
        <begin position="119"/>
        <end position="161"/>
    </location>
</feature>
<dbReference type="Proteomes" id="UP000260644">
    <property type="component" value="Unassembled WGS sequence"/>
</dbReference>
<feature type="signal peptide" evidence="2">
    <location>
        <begin position="1"/>
        <end position="23"/>
    </location>
</feature>
<organism evidence="4 5">
    <name type="scientific">Chitinophaga silvatica</name>
    <dbReference type="NCBI Taxonomy" id="2282649"/>
    <lineage>
        <taxon>Bacteria</taxon>
        <taxon>Pseudomonadati</taxon>
        <taxon>Bacteroidota</taxon>
        <taxon>Chitinophagia</taxon>
        <taxon>Chitinophagales</taxon>
        <taxon>Chitinophagaceae</taxon>
        <taxon>Chitinophaga</taxon>
    </lineage>
</organism>
<dbReference type="InterPro" id="IPR036034">
    <property type="entry name" value="PDZ_sf"/>
</dbReference>
<evidence type="ECO:0000256" key="1">
    <source>
        <dbReference type="ARBA" id="ARBA00010541"/>
    </source>
</evidence>
<dbReference type="Pfam" id="PF13180">
    <property type="entry name" value="PDZ_2"/>
    <property type="match status" value="2"/>
</dbReference>
<dbReference type="PANTHER" id="PTHR22939:SF129">
    <property type="entry name" value="SERINE PROTEASE HTRA2, MITOCHONDRIAL"/>
    <property type="match status" value="1"/>
</dbReference>
<dbReference type="OrthoDB" id="9781273at2"/>
<dbReference type="RefSeq" id="WP_116975864.1">
    <property type="nucleotide sequence ID" value="NZ_QPMM01000006.1"/>
</dbReference>
<sequence length="330" mass="35969">MTRLLQLLSLAGFIFLLPDTTYAQTRSKQSTQLGEFDEIVIKHKNSKNASVNVEIKDGEVFVDGKKLDQFSNPDISVFRRKITPRDGNAVNFNNFNGFGNFGFADDEESNEIIPNKAVLGVITEKKAATGVTIKTIGKGTPAEKAGLKTGDIITAIDDEKINEPEELFEKISEYKPQDKITVSYLRSGKSNKVAVTLGERKSVKSEDLGVFPGPRIFTLPPGGGNRGQGGDWFSLGDNSTKLGLQVQDTQDGEGAEVINVTPDSPAEKAGFQEEDIVIELAGKPIKSASELSKTYKENQEKTEVTAKVKRDGQVAPISIKIPKKLHRADL</sequence>
<keyword evidence="5" id="KW-1185">Reference proteome</keyword>
<evidence type="ECO:0000256" key="2">
    <source>
        <dbReference type="SAM" id="SignalP"/>
    </source>
</evidence>
<feature type="domain" description="PDZ" evidence="3">
    <location>
        <begin position="236"/>
        <end position="312"/>
    </location>
</feature>
<dbReference type="Gene3D" id="2.30.42.10">
    <property type="match status" value="2"/>
</dbReference>
<comment type="similarity">
    <text evidence="1">Belongs to the peptidase S1C family.</text>
</comment>
<dbReference type="PANTHER" id="PTHR22939">
    <property type="entry name" value="SERINE PROTEASE FAMILY S1C HTRA-RELATED"/>
    <property type="match status" value="1"/>
</dbReference>
<dbReference type="SMART" id="SM00228">
    <property type="entry name" value="PDZ"/>
    <property type="match status" value="2"/>
</dbReference>
<name>A0A3E1Y9X3_9BACT</name>
<evidence type="ECO:0000313" key="4">
    <source>
        <dbReference type="EMBL" id="RFS22468.1"/>
    </source>
</evidence>
<dbReference type="InterPro" id="IPR001478">
    <property type="entry name" value="PDZ"/>
</dbReference>
<gene>
    <name evidence="4" type="ORF">DVR12_11730</name>
</gene>
<feature type="chain" id="PRO_5017722683" evidence="2">
    <location>
        <begin position="24"/>
        <end position="330"/>
    </location>
</feature>
<dbReference type="AlphaFoldDB" id="A0A3E1Y9X3"/>
<evidence type="ECO:0000259" key="3">
    <source>
        <dbReference type="PROSITE" id="PS50106"/>
    </source>
</evidence>
<dbReference type="PROSITE" id="PS50106">
    <property type="entry name" value="PDZ"/>
    <property type="match status" value="2"/>
</dbReference>
<reference evidence="4 5" key="1">
    <citation type="submission" date="2018-07" db="EMBL/GenBank/DDBJ databases">
        <title>Chitinophaga K2CV101002-2 sp. nov., isolated from a monsoon evergreen broad-leaved forest soil.</title>
        <authorList>
            <person name="Lv Y."/>
        </authorList>
    </citation>
    <scope>NUCLEOTIDE SEQUENCE [LARGE SCALE GENOMIC DNA]</scope>
    <source>
        <strain evidence="4 5">GDMCC 1.1288</strain>
    </source>
</reference>
<keyword evidence="2" id="KW-0732">Signal</keyword>
<accession>A0A3E1Y9X3</accession>
<protein>
    <submittedName>
        <fullName evidence="4">PDZ domain-containing protein</fullName>
    </submittedName>
</protein>
<comment type="caution">
    <text evidence="4">The sequence shown here is derived from an EMBL/GenBank/DDBJ whole genome shotgun (WGS) entry which is preliminary data.</text>
</comment>
<dbReference type="CDD" id="cd06779">
    <property type="entry name" value="cpPDZ_Deg_HtrA-like"/>
    <property type="match status" value="1"/>
</dbReference>
<proteinExistence type="inferred from homology"/>
<dbReference type="EMBL" id="QPMM01000006">
    <property type="protein sequence ID" value="RFS22468.1"/>
    <property type="molecule type" value="Genomic_DNA"/>
</dbReference>
<evidence type="ECO:0000313" key="5">
    <source>
        <dbReference type="Proteomes" id="UP000260644"/>
    </source>
</evidence>